<comment type="subcellular location">
    <subcellularLocation>
        <location evidence="1">Cell inner membrane</location>
        <topology evidence="1">Multi-pass membrane protein</topology>
    </subcellularLocation>
</comment>
<dbReference type="Pfam" id="PF07690">
    <property type="entry name" value="MFS_1"/>
    <property type="match status" value="1"/>
</dbReference>
<keyword evidence="4" id="KW-1133">Transmembrane helix</keyword>
<dbReference type="EMBL" id="DYXT01000017">
    <property type="protein sequence ID" value="HJE38619.1"/>
    <property type="molecule type" value="Genomic_DNA"/>
</dbReference>
<evidence type="ECO:0000256" key="3">
    <source>
        <dbReference type="ARBA" id="ARBA00022692"/>
    </source>
</evidence>
<evidence type="ECO:0000256" key="2">
    <source>
        <dbReference type="ARBA" id="ARBA00022475"/>
    </source>
</evidence>
<dbReference type="GO" id="GO:0022857">
    <property type="term" value="F:transmembrane transporter activity"/>
    <property type="evidence" value="ECO:0007669"/>
    <property type="project" value="InterPro"/>
</dbReference>
<proteinExistence type="predicted"/>
<sequence>MKQQSATSSQSNIIAIITMCFLFAMIAFVTNLAAPVGTIWAYQYDWAGMLGNLANFLAYLFMGIPAGMMLSRIGYKKTALVALAIGFVGMAFQYVSSMVGGGQGMAAMVVYLIGAFISGFCVCILNTVVNPMLNLIGHGGKRGNQLIQIGSSCNSLAGTVAPLLVGMLVGQVTESTSIADVSPLLLIAMGIFVAAFLIIGSLKLYEPEANKASSSRDAHSPWSFRHTVLGVIGIFCYVGMEVGIPGVLIFYLSDPVASGITQNGVAIAGGVVAIYWLLMLAGRFASSFISGAVSSRVQLITVSAVGLALVLAAIFTGDSVSIVVPAWSIEEGFSTANVPIAALFLVLCGLCTSVMWGAIFNLAVEGLGKYTAKASGIFMMMVVGGGVIPFLMNLLAKDWSYMGSYWIVVAILIYLLFYAVAGSKNVNKDIPVDE</sequence>
<evidence type="ECO:0000256" key="1">
    <source>
        <dbReference type="ARBA" id="ARBA00004429"/>
    </source>
</evidence>
<protein>
    <submittedName>
        <fullName evidence="6">MFS transporter</fullName>
    </submittedName>
</protein>
<dbReference type="InterPro" id="IPR050375">
    <property type="entry name" value="MFS_TsgA-like"/>
</dbReference>
<name>A0A4Q0UBE0_9BACT</name>
<dbReference type="PANTHER" id="PTHR43702:SF3">
    <property type="entry name" value="PROTEIN TSGA"/>
    <property type="match status" value="1"/>
</dbReference>
<dbReference type="Gene3D" id="1.20.1250.20">
    <property type="entry name" value="MFS general substrate transporter like domains"/>
    <property type="match status" value="2"/>
</dbReference>
<accession>A0A4Q0UBE0</accession>
<gene>
    <name evidence="6" type="ORF">K8V47_02500</name>
</gene>
<dbReference type="SUPFAM" id="SSF103473">
    <property type="entry name" value="MFS general substrate transporter"/>
    <property type="match status" value="1"/>
</dbReference>
<dbReference type="InterPro" id="IPR036259">
    <property type="entry name" value="MFS_trans_sf"/>
</dbReference>
<dbReference type="Proteomes" id="UP000711407">
    <property type="component" value="Unassembled WGS sequence"/>
</dbReference>
<dbReference type="PANTHER" id="PTHR43702">
    <property type="entry name" value="L-FUCOSE-PROTON SYMPORTER"/>
    <property type="match status" value="1"/>
</dbReference>
<dbReference type="GO" id="GO:0005886">
    <property type="term" value="C:plasma membrane"/>
    <property type="evidence" value="ECO:0007669"/>
    <property type="project" value="UniProtKB-SubCell"/>
</dbReference>
<dbReference type="InterPro" id="IPR011701">
    <property type="entry name" value="MFS"/>
</dbReference>
<dbReference type="AlphaFoldDB" id="A0A4Q0UBE0"/>
<reference evidence="6" key="2">
    <citation type="submission" date="2021-09" db="EMBL/GenBank/DDBJ databases">
        <authorList>
            <person name="Gilroy R."/>
        </authorList>
    </citation>
    <scope>NUCLEOTIDE SEQUENCE</scope>
    <source>
        <strain evidence="6">4100</strain>
    </source>
</reference>
<evidence type="ECO:0000256" key="5">
    <source>
        <dbReference type="ARBA" id="ARBA00023136"/>
    </source>
</evidence>
<comment type="caution">
    <text evidence="6">The sequence shown here is derived from an EMBL/GenBank/DDBJ whole genome shotgun (WGS) entry which is preliminary data.</text>
</comment>
<keyword evidence="3" id="KW-0812">Transmembrane</keyword>
<organism evidence="6 7">
    <name type="scientific">Candidatus Amulumruptor caecigallinarius</name>
    <dbReference type="NCBI Taxonomy" id="2109911"/>
    <lineage>
        <taxon>Bacteria</taxon>
        <taxon>Pseudomonadati</taxon>
        <taxon>Bacteroidota</taxon>
        <taxon>Bacteroidia</taxon>
        <taxon>Bacteroidales</taxon>
        <taxon>Muribaculaceae</taxon>
        <taxon>Candidatus Amulumruptor</taxon>
    </lineage>
</organism>
<keyword evidence="5" id="KW-0472">Membrane</keyword>
<keyword evidence="2" id="KW-1003">Cell membrane</keyword>
<reference evidence="6" key="1">
    <citation type="journal article" date="2021" name="PeerJ">
        <title>Extensive microbial diversity within the chicken gut microbiome revealed by metagenomics and culture.</title>
        <authorList>
            <person name="Gilroy R."/>
            <person name="Ravi A."/>
            <person name="Getino M."/>
            <person name="Pursley I."/>
            <person name="Horton D.L."/>
            <person name="Alikhan N.F."/>
            <person name="Baker D."/>
            <person name="Gharbi K."/>
            <person name="Hall N."/>
            <person name="Watson M."/>
            <person name="Adriaenssens E.M."/>
            <person name="Foster-Nyarko E."/>
            <person name="Jarju S."/>
            <person name="Secka A."/>
            <person name="Antonio M."/>
            <person name="Oren A."/>
            <person name="Chaudhuri R.R."/>
            <person name="La Ragione R."/>
            <person name="Hildebrand F."/>
            <person name="Pallen M.J."/>
        </authorList>
    </citation>
    <scope>NUCLEOTIDE SEQUENCE</scope>
    <source>
        <strain evidence="6">4100</strain>
    </source>
</reference>
<evidence type="ECO:0000256" key="4">
    <source>
        <dbReference type="ARBA" id="ARBA00022989"/>
    </source>
</evidence>
<evidence type="ECO:0000313" key="7">
    <source>
        <dbReference type="Proteomes" id="UP000711407"/>
    </source>
</evidence>
<evidence type="ECO:0000313" key="6">
    <source>
        <dbReference type="EMBL" id="HJE38619.1"/>
    </source>
</evidence>